<dbReference type="SMART" id="SM01133">
    <property type="entry name" value="DeoC"/>
    <property type="match status" value="1"/>
</dbReference>
<dbReference type="RefSeq" id="WP_380971603.1">
    <property type="nucleotide sequence ID" value="NZ_JBHTEF010000001.1"/>
</dbReference>
<name>A0ABW2SJI0_9ACTO</name>
<organism evidence="1 2">
    <name type="scientific">Schaalia naturae</name>
    <dbReference type="NCBI Taxonomy" id="635203"/>
    <lineage>
        <taxon>Bacteria</taxon>
        <taxon>Bacillati</taxon>
        <taxon>Actinomycetota</taxon>
        <taxon>Actinomycetes</taxon>
        <taxon>Actinomycetales</taxon>
        <taxon>Actinomycetaceae</taxon>
        <taxon>Schaalia</taxon>
    </lineage>
</organism>
<dbReference type="PANTHER" id="PTHR47916">
    <property type="entry name" value="FRUCTOSE-BISPHOSPHATE ALDOLASE CLASS 1"/>
    <property type="match status" value="1"/>
</dbReference>
<dbReference type="Gene3D" id="3.20.20.70">
    <property type="entry name" value="Aldolase class I"/>
    <property type="match status" value="1"/>
</dbReference>
<dbReference type="InterPro" id="IPR002915">
    <property type="entry name" value="DeoC/FbaB/LacD_aldolase"/>
</dbReference>
<dbReference type="Pfam" id="PF01791">
    <property type="entry name" value="DeoC"/>
    <property type="match status" value="1"/>
</dbReference>
<evidence type="ECO:0000313" key="1">
    <source>
        <dbReference type="EMBL" id="MFC7579984.1"/>
    </source>
</evidence>
<dbReference type="InterPro" id="IPR013785">
    <property type="entry name" value="Aldolase_TIM"/>
</dbReference>
<reference evidence="2" key="1">
    <citation type="journal article" date="2019" name="Int. J. Syst. Evol. Microbiol.">
        <title>The Global Catalogue of Microorganisms (GCM) 10K type strain sequencing project: providing services to taxonomists for standard genome sequencing and annotation.</title>
        <authorList>
            <consortium name="The Broad Institute Genomics Platform"/>
            <consortium name="The Broad Institute Genome Sequencing Center for Infectious Disease"/>
            <person name="Wu L."/>
            <person name="Ma J."/>
        </authorList>
    </citation>
    <scope>NUCLEOTIDE SEQUENCE [LARGE SCALE GENOMIC DNA]</scope>
    <source>
        <strain evidence="2">CCUG 56698</strain>
    </source>
</reference>
<comment type="caution">
    <text evidence="1">The sequence shown here is derived from an EMBL/GenBank/DDBJ whole genome shotgun (WGS) entry which is preliminary data.</text>
</comment>
<keyword evidence="2" id="KW-1185">Reference proteome</keyword>
<dbReference type="SUPFAM" id="SSF51569">
    <property type="entry name" value="Aldolase"/>
    <property type="match status" value="1"/>
</dbReference>
<dbReference type="Proteomes" id="UP001596527">
    <property type="component" value="Unassembled WGS sequence"/>
</dbReference>
<evidence type="ECO:0000313" key="2">
    <source>
        <dbReference type="Proteomes" id="UP001596527"/>
    </source>
</evidence>
<dbReference type="PANTHER" id="PTHR47916:SF1">
    <property type="entry name" value="3-HYDROXY-5-PHOSPHONOOXYPENTANE-2,4-DIONE THIOLASE"/>
    <property type="match status" value="1"/>
</dbReference>
<sequence>MSIPAVSERRMRRLVAPDGRSFMLALDAHSFSARAVNVDRSVDAVPEMAGLGLDAVLVPSGIASSRARELRDVALVLRCDASTDVFDASVPGTQIVSSALDGVRVGADALVVMTFAGAERAPECQSAVQDLRRESSEYGMPLIVESLPYSYAGTDDPGSLPENVAVAARLAEELGADLIKTRLSGTEADERILSSVHVPVVALGGPRTDLVGYLEYVSRCLDRGASGIAVGRNVVDDPDPVAKVAALAALIHRGAGVGDALAIYKDR</sequence>
<accession>A0ABW2SJI0</accession>
<proteinExistence type="predicted"/>
<dbReference type="EMBL" id="JBHTEF010000001">
    <property type="protein sequence ID" value="MFC7579984.1"/>
    <property type="molecule type" value="Genomic_DNA"/>
</dbReference>
<gene>
    <name evidence="1" type="ORF">ACFQWG_01920</name>
</gene>
<protein>
    <submittedName>
        <fullName evidence="1">Class I fructose-bisphosphate aldolase</fullName>
    </submittedName>
</protein>
<dbReference type="InterPro" id="IPR050456">
    <property type="entry name" value="DeoC/FbaB_aldolase"/>
</dbReference>